<reference evidence="2" key="4">
    <citation type="submission" date="2018-07" db="EMBL/GenBank/DDBJ databases">
        <title>WGS assembly of Glycine max.</title>
        <authorList>
            <person name="Schmutz J."/>
            <person name="Cannon S."/>
            <person name="Schlueter J."/>
            <person name="Ma J."/>
            <person name="Mitros T."/>
            <person name="Nelson W."/>
            <person name="Hyten D."/>
            <person name="Song Q."/>
            <person name="Thelen J."/>
            <person name="Cheng J."/>
            <person name="Xu D."/>
            <person name="Hellsten U."/>
            <person name="May G."/>
            <person name="Yu Y."/>
            <person name="Sakurai T."/>
            <person name="Umezawa T."/>
            <person name="Bhattacharyya M."/>
            <person name="Sandhu D."/>
            <person name="Valliyodan B."/>
            <person name="Lindquist E."/>
            <person name="Peto M."/>
            <person name="Grant D."/>
            <person name="Shu S."/>
            <person name="Goodstein D."/>
            <person name="Barry K."/>
            <person name="Futrell-Griggs M."/>
            <person name="Abernathy B."/>
            <person name="Du J."/>
            <person name="Tian Z."/>
            <person name="Zhu L."/>
            <person name="Gill N."/>
            <person name="Joshi T."/>
            <person name="Libault M."/>
            <person name="Sethuraman A."/>
            <person name="Zhang X."/>
            <person name="Shinozaki K."/>
            <person name="Nguyen H."/>
            <person name="Wing R."/>
            <person name="Cregan P."/>
            <person name="Specht J."/>
            <person name="Grimwood J."/>
            <person name="Rokhsar D."/>
            <person name="Stacey G."/>
            <person name="Shoemaker R."/>
            <person name="Jackson S."/>
        </authorList>
    </citation>
    <scope>NUCLEOTIDE SEQUENCE</scope>
    <source>
        <tissue evidence="2">Callus</tissue>
    </source>
</reference>
<reference evidence="1" key="1">
    <citation type="submission" date="2009-08" db="EMBL/GenBank/DDBJ databases">
        <authorList>
            <person name="Cheung F."/>
            <person name="Xiao Y."/>
            <person name="Chan A."/>
            <person name="Moskal W."/>
            <person name="Town C.D."/>
        </authorList>
    </citation>
    <scope>NUCLEOTIDE SEQUENCE</scope>
</reference>
<evidence type="ECO:0000313" key="2">
    <source>
        <dbReference type="EMBL" id="KRH16432.1"/>
    </source>
</evidence>
<proteinExistence type="evidence at transcript level"/>
<reference evidence="2 3" key="2">
    <citation type="journal article" date="2010" name="Nature">
        <title>Genome sequence of the palaeopolyploid soybean.</title>
        <authorList>
            <person name="Schmutz J."/>
            <person name="Cannon S.B."/>
            <person name="Schlueter J."/>
            <person name="Ma J."/>
            <person name="Mitros T."/>
            <person name="Nelson W."/>
            <person name="Hyten D.L."/>
            <person name="Song Q."/>
            <person name="Thelen J.J."/>
            <person name="Cheng J."/>
            <person name="Xu D."/>
            <person name="Hellsten U."/>
            <person name="May G.D."/>
            <person name="Yu Y."/>
            <person name="Sakurai T."/>
            <person name="Umezawa T."/>
            <person name="Bhattacharyya M.K."/>
            <person name="Sandhu D."/>
            <person name="Valliyodan B."/>
            <person name="Lindquist E."/>
            <person name="Peto M."/>
            <person name="Grant D."/>
            <person name="Shu S."/>
            <person name="Goodstein D."/>
            <person name="Barry K."/>
            <person name="Futrell-Griggs M."/>
            <person name="Abernathy B."/>
            <person name="Du J."/>
            <person name="Tian Z."/>
            <person name="Zhu L."/>
            <person name="Gill N."/>
            <person name="Joshi T."/>
            <person name="Libault M."/>
            <person name="Sethuraman A."/>
            <person name="Zhang X.-C."/>
            <person name="Shinozaki K."/>
            <person name="Nguyen H.T."/>
            <person name="Wing R.A."/>
            <person name="Cregan P."/>
            <person name="Specht J."/>
            <person name="Grimwood J."/>
            <person name="Rokhsar D."/>
            <person name="Stacey G."/>
            <person name="Shoemaker R.C."/>
            <person name="Jackson S.A."/>
        </authorList>
    </citation>
    <scope>NUCLEOTIDE SEQUENCE [LARGE SCALE GENOMIC DNA]</scope>
    <source>
        <strain evidence="3">cv. Williams 82</strain>
        <tissue evidence="2">Callus</tissue>
    </source>
</reference>
<keyword evidence="4" id="KW-1185">Reference proteome</keyword>
<organism evidence="1">
    <name type="scientific">Glycine max</name>
    <name type="common">Soybean</name>
    <name type="synonym">Glycine hispida</name>
    <dbReference type="NCBI Taxonomy" id="3847"/>
    <lineage>
        <taxon>Eukaryota</taxon>
        <taxon>Viridiplantae</taxon>
        <taxon>Streptophyta</taxon>
        <taxon>Embryophyta</taxon>
        <taxon>Tracheophyta</taxon>
        <taxon>Spermatophyta</taxon>
        <taxon>Magnoliopsida</taxon>
        <taxon>eudicotyledons</taxon>
        <taxon>Gunneridae</taxon>
        <taxon>Pentapetalae</taxon>
        <taxon>rosids</taxon>
        <taxon>fabids</taxon>
        <taxon>Fabales</taxon>
        <taxon>Fabaceae</taxon>
        <taxon>Papilionoideae</taxon>
        <taxon>50 kb inversion clade</taxon>
        <taxon>NPAAA clade</taxon>
        <taxon>indigoferoid/millettioid clade</taxon>
        <taxon>Phaseoleae</taxon>
        <taxon>Glycine</taxon>
        <taxon>Glycine subgen. Soja</taxon>
    </lineage>
</organism>
<dbReference type="Gramene" id="KRH16432">
    <property type="protein sequence ID" value="KRH16432"/>
    <property type="gene ID" value="GLYMA_14G155000"/>
</dbReference>
<gene>
    <name evidence="2" type="ORF">GLYMA_14G155000</name>
</gene>
<dbReference type="EMBL" id="CM000847">
    <property type="protein sequence ID" value="KRH16432.1"/>
    <property type="molecule type" value="Genomic_DNA"/>
</dbReference>
<reference evidence="3" key="3">
    <citation type="submission" date="2018-02" db="UniProtKB">
        <authorList>
            <consortium name="EnsemblPlants"/>
        </authorList>
    </citation>
    <scope>IDENTIFICATION</scope>
    <source>
        <strain evidence="3">Williams 82</strain>
    </source>
</reference>
<dbReference type="EnsemblPlants" id="KRH16432">
    <property type="protein sequence ID" value="KRH16432"/>
    <property type="gene ID" value="GLYMA_14G155000"/>
</dbReference>
<dbReference type="EMBL" id="BT092911">
    <property type="protein sequence ID" value="ACU17248.1"/>
    <property type="molecule type" value="mRNA"/>
</dbReference>
<evidence type="ECO:0000313" key="1">
    <source>
        <dbReference type="EMBL" id="ACU17248.1"/>
    </source>
</evidence>
<accession>C6T646</accession>
<evidence type="ECO:0000313" key="4">
    <source>
        <dbReference type="Proteomes" id="UP000008827"/>
    </source>
</evidence>
<sequence length="62" mass="7221">MPESMKFLFLIDCLPTFILIKTGFPSGMKDLFALDFGDSTVTYGLPELILSQDWYSLFWEKY</sequence>
<name>C6T646_SOYBN</name>
<dbReference type="AlphaFoldDB" id="C6T646"/>
<evidence type="ECO:0000313" key="3">
    <source>
        <dbReference type="EnsemblPlants" id="KRH16432"/>
    </source>
</evidence>
<dbReference type="PaxDb" id="3847-GLYMA14G24570.1"/>
<dbReference type="HOGENOM" id="CLU_2908613_0_0_1"/>
<dbReference type="Proteomes" id="UP000008827">
    <property type="component" value="Chromosome 14"/>
</dbReference>
<protein>
    <submittedName>
        <fullName evidence="1 3">Uncharacterized protein</fullName>
    </submittedName>
</protein>
<dbReference type="InParanoid" id="C6T646"/>